<dbReference type="RefSeq" id="WP_106292896.1">
    <property type="nucleotide sequence ID" value="NZ_PVTH01000004.1"/>
</dbReference>
<sequence>MIKNFTCLLLASLFISYSAQSQDYSPKREFRGVWVATVQNIDWPSKKGLNSDRQKQELSNIFDQHQKSGMNAIMFQIRPSADALYAKSSEEWSMFLSGKQGVAPSPLYDPLEFAIQEAHLRGMELHAWFNPYRATNDLVEANVSPRHITRTKPEWFFTYAGKKYFNPGIPEVRQYIVSIIMNVVRNYDIDGVHFDDYFYPYPGKEVLPDTLAYAAHGRNQFSSIEDWRRNNVDMLIKELNDSIHAEKKYVKFGISPFGIWRNKKDDALGSETNGLSGYSALYADARKWLSEGWIDYINPQVYFPFKYPAAAYEKLVDWWSDNAFGKHVYIGQGVYRATEQRDGWNQRNQLPEQVRYLRKNPRVQGSVYFSSKSLTNNLAGFQDSLRKDLYLAKALVPTMIWLDAIPPQSPLKLAVKRKKGSNELSWESPLPVRDNEPSYGYVVYRFEKGEKADINNPVNILNVSFDSSKRSFLDKDTRKGARYTYVVTTLDRLKNESLPSNEIKVKSK</sequence>
<organism evidence="4 5">
    <name type="scientific">Arcticibacter pallidicorallinus</name>
    <dbReference type="NCBI Taxonomy" id="1259464"/>
    <lineage>
        <taxon>Bacteria</taxon>
        <taxon>Pseudomonadati</taxon>
        <taxon>Bacteroidota</taxon>
        <taxon>Sphingobacteriia</taxon>
        <taxon>Sphingobacteriales</taxon>
        <taxon>Sphingobacteriaceae</taxon>
        <taxon>Arcticibacter</taxon>
    </lineage>
</organism>
<dbReference type="InterPro" id="IPR013783">
    <property type="entry name" value="Ig-like_fold"/>
</dbReference>
<dbReference type="PANTHER" id="PTHR43405:SF1">
    <property type="entry name" value="GLYCOSYL HYDROLASE DIGH"/>
    <property type="match status" value="1"/>
</dbReference>
<proteinExistence type="predicted"/>
<feature type="chain" id="PRO_5015555106" evidence="2">
    <location>
        <begin position="22"/>
        <end position="508"/>
    </location>
</feature>
<keyword evidence="1 2" id="KW-0732">Signal</keyword>
<reference evidence="4 5" key="1">
    <citation type="submission" date="2018-03" db="EMBL/GenBank/DDBJ databases">
        <title>Genomic Encyclopedia of Type Strains, Phase III (KMG-III): the genomes of soil and plant-associated and newly described type strains.</title>
        <authorList>
            <person name="Whitman W."/>
        </authorList>
    </citation>
    <scope>NUCLEOTIDE SEQUENCE [LARGE SCALE GENOMIC DNA]</scope>
    <source>
        <strain evidence="4 5">CGMCC 1.9313</strain>
    </source>
</reference>
<keyword evidence="4" id="KW-0449">Lipoprotein</keyword>
<dbReference type="Gene3D" id="3.20.20.80">
    <property type="entry name" value="Glycosidases"/>
    <property type="match status" value="1"/>
</dbReference>
<dbReference type="PANTHER" id="PTHR43405">
    <property type="entry name" value="GLYCOSYL HYDROLASE DIGH"/>
    <property type="match status" value="1"/>
</dbReference>
<comment type="caution">
    <text evidence="4">The sequence shown here is derived from an EMBL/GenBank/DDBJ whole genome shotgun (WGS) entry which is preliminary data.</text>
</comment>
<dbReference type="Gene3D" id="2.60.40.10">
    <property type="entry name" value="Immunoglobulins"/>
    <property type="match status" value="1"/>
</dbReference>
<feature type="signal peptide" evidence="2">
    <location>
        <begin position="1"/>
        <end position="21"/>
    </location>
</feature>
<dbReference type="AlphaFoldDB" id="A0A2T0U603"/>
<dbReference type="InterPro" id="IPR003790">
    <property type="entry name" value="GHL10"/>
</dbReference>
<evidence type="ECO:0000256" key="2">
    <source>
        <dbReference type="SAM" id="SignalP"/>
    </source>
</evidence>
<evidence type="ECO:0000256" key="1">
    <source>
        <dbReference type="ARBA" id="ARBA00022729"/>
    </source>
</evidence>
<dbReference type="EMBL" id="PVTH01000004">
    <property type="protein sequence ID" value="PRY53334.1"/>
    <property type="molecule type" value="Genomic_DNA"/>
</dbReference>
<dbReference type="SUPFAM" id="SSF49265">
    <property type="entry name" value="Fibronectin type III"/>
    <property type="match status" value="1"/>
</dbReference>
<evidence type="ECO:0000313" key="4">
    <source>
        <dbReference type="EMBL" id="PRY53334.1"/>
    </source>
</evidence>
<evidence type="ECO:0000259" key="3">
    <source>
        <dbReference type="PROSITE" id="PS50853"/>
    </source>
</evidence>
<dbReference type="InterPro" id="IPR017853">
    <property type="entry name" value="GH"/>
</dbReference>
<dbReference type="InterPro" id="IPR052177">
    <property type="entry name" value="Divisome_Glycosyl_Hydrolase"/>
</dbReference>
<evidence type="ECO:0000313" key="5">
    <source>
        <dbReference type="Proteomes" id="UP000238034"/>
    </source>
</evidence>
<accession>A0A2T0U603</accession>
<dbReference type="PROSITE" id="PS50853">
    <property type="entry name" value="FN3"/>
    <property type="match status" value="1"/>
</dbReference>
<keyword evidence="5" id="KW-1185">Reference proteome</keyword>
<gene>
    <name evidence="4" type="ORF">B0I27_104345</name>
</gene>
<dbReference type="OrthoDB" id="9773203at2"/>
<dbReference type="InterPro" id="IPR036116">
    <property type="entry name" value="FN3_sf"/>
</dbReference>
<name>A0A2T0U603_9SPHI</name>
<feature type="domain" description="Fibronectin type-III" evidence="3">
    <location>
        <begin position="406"/>
        <end position="508"/>
    </location>
</feature>
<dbReference type="SUPFAM" id="SSF51445">
    <property type="entry name" value="(Trans)glycosidases"/>
    <property type="match status" value="1"/>
</dbReference>
<dbReference type="Proteomes" id="UP000238034">
    <property type="component" value="Unassembled WGS sequence"/>
</dbReference>
<dbReference type="Pfam" id="PF02638">
    <property type="entry name" value="GHL10"/>
    <property type="match status" value="1"/>
</dbReference>
<dbReference type="InterPro" id="IPR003961">
    <property type="entry name" value="FN3_dom"/>
</dbReference>
<protein>
    <submittedName>
        <fullName evidence="4">Uncharacterized lipoprotein YddW (UPF0748 family)</fullName>
    </submittedName>
</protein>